<organism evidence="3 4">
    <name type="scientific">Bradyrhizobium erythrophlei</name>
    <dbReference type="NCBI Taxonomy" id="1437360"/>
    <lineage>
        <taxon>Bacteria</taxon>
        <taxon>Pseudomonadati</taxon>
        <taxon>Pseudomonadota</taxon>
        <taxon>Alphaproteobacteria</taxon>
        <taxon>Hyphomicrobiales</taxon>
        <taxon>Nitrobacteraceae</taxon>
        <taxon>Bradyrhizobium</taxon>
    </lineage>
</organism>
<dbReference type="Pfam" id="PF03807">
    <property type="entry name" value="F420_oxidored"/>
    <property type="match status" value="1"/>
</dbReference>
<dbReference type="RefSeq" id="WP_079607344.1">
    <property type="nucleotide sequence ID" value="NZ_LT670817.1"/>
</dbReference>
<protein>
    <recommendedName>
        <fullName evidence="2">Pyrroline-5-carboxylate reductase catalytic N-terminal domain-containing protein</fullName>
    </recommendedName>
</protein>
<feature type="domain" description="Pyrroline-5-carboxylate reductase catalytic N-terminal" evidence="2">
    <location>
        <begin position="43"/>
        <end position="132"/>
    </location>
</feature>
<dbReference type="PANTHER" id="PTHR14239:SF10">
    <property type="entry name" value="REDUCTASE"/>
    <property type="match status" value="1"/>
</dbReference>
<dbReference type="SUPFAM" id="SSF51735">
    <property type="entry name" value="NAD(P)-binding Rossmann-fold domains"/>
    <property type="match status" value="1"/>
</dbReference>
<dbReference type="GO" id="GO:0016491">
    <property type="term" value="F:oxidoreductase activity"/>
    <property type="evidence" value="ECO:0007669"/>
    <property type="project" value="UniProtKB-KW"/>
</dbReference>
<dbReference type="InterPro" id="IPR036291">
    <property type="entry name" value="NAD(P)-bd_dom_sf"/>
</dbReference>
<evidence type="ECO:0000256" key="1">
    <source>
        <dbReference type="ARBA" id="ARBA00023002"/>
    </source>
</evidence>
<dbReference type="PANTHER" id="PTHR14239">
    <property type="entry name" value="DUDULIN-RELATED"/>
    <property type="match status" value="1"/>
</dbReference>
<dbReference type="InterPro" id="IPR028939">
    <property type="entry name" value="P5C_Rdtase_cat_N"/>
</dbReference>
<evidence type="ECO:0000259" key="2">
    <source>
        <dbReference type="Pfam" id="PF03807"/>
    </source>
</evidence>
<sequence>MFKHVTVDPARRALLGAAGAFILQTVLRPATASAQTAAGSKMKIGIIGAGHIGGTIGELWVKADHPVFFSSRHPEELKDLVARLGPLAQAGTVDQAIAFGDVVFIAVPYGALPEIGKNYGTSLAGKIVLDADNAVASRDGAIADEAERDGIGITSQKYLPGTRLVRAFNTLSYMIFAREANRPAPRLAVPIAGDDPEAVQVTAGLVRDAGFDPVEIGKLADARRFQRGAPGYGQNVGAAELKQKLSLTP</sequence>
<evidence type="ECO:0000313" key="4">
    <source>
        <dbReference type="Proteomes" id="UP000189796"/>
    </source>
</evidence>
<evidence type="ECO:0000313" key="3">
    <source>
        <dbReference type="EMBL" id="SHH09530.1"/>
    </source>
</evidence>
<dbReference type="Gene3D" id="3.40.50.720">
    <property type="entry name" value="NAD(P)-binding Rossmann-like Domain"/>
    <property type="match status" value="1"/>
</dbReference>
<gene>
    <name evidence="3" type="ORF">SAMN05443248_3660</name>
</gene>
<reference evidence="3 4" key="1">
    <citation type="submission" date="2016-11" db="EMBL/GenBank/DDBJ databases">
        <authorList>
            <person name="Jaros S."/>
            <person name="Januszkiewicz K."/>
            <person name="Wedrychowicz H."/>
        </authorList>
    </citation>
    <scope>NUCLEOTIDE SEQUENCE [LARGE SCALE GENOMIC DNA]</scope>
    <source>
        <strain evidence="3 4">GAS138</strain>
    </source>
</reference>
<dbReference type="InterPro" id="IPR051267">
    <property type="entry name" value="STEAP_metalloreductase"/>
</dbReference>
<accession>A0A1M5Q6K6</accession>
<dbReference type="EMBL" id="LT670817">
    <property type="protein sequence ID" value="SHH09530.1"/>
    <property type="molecule type" value="Genomic_DNA"/>
</dbReference>
<proteinExistence type="predicted"/>
<dbReference type="Proteomes" id="UP000189796">
    <property type="component" value="Chromosome I"/>
</dbReference>
<name>A0A1M5Q6K6_9BRAD</name>
<dbReference type="OrthoDB" id="7557417at2"/>
<dbReference type="AlphaFoldDB" id="A0A1M5Q6K6"/>
<keyword evidence="1" id="KW-0560">Oxidoreductase</keyword>